<dbReference type="EMBL" id="JACVVD010000006">
    <property type="protein sequence ID" value="MBD0382175.1"/>
    <property type="molecule type" value="Genomic_DNA"/>
</dbReference>
<reference evidence="3" key="1">
    <citation type="submission" date="2020-09" db="EMBL/GenBank/DDBJ databases">
        <title>Draft Genome Sequence of Paenibacillus sp. WST5.</title>
        <authorList>
            <person name="Bao Z."/>
        </authorList>
    </citation>
    <scope>NUCLEOTIDE SEQUENCE</scope>
    <source>
        <strain evidence="3">WST5</strain>
    </source>
</reference>
<dbReference type="Pfam" id="PF10022">
    <property type="entry name" value="DUF2264"/>
    <property type="match status" value="1"/>
</dbReference>
<comment type="caution">
    <text evidence="3">The sequence shown here is derived from an EMBL/GenBank/DDBJ whole genome shotgun (WGS) entry which is preliminary data.</text>
</comment>
<dbReference type="Proteomes" id="UP000650466">
    <property type="component" value="Unassembled WGS sequence"/>
</dbReference>
<name>A0A926KUE6_9BACL</name>
<sequence>MTKGWELPITRNPLRDKEDLARAFAELTDPLKPHYSKGSARLYIGNTGTSYTDEVAGFEGFSRILWGLAPLLAGGGDSDLWDVYIEGIKNGTNPSHEEYWGDVNHYDQRLVEMAAFGLTMALVPGQLRERLSDQELGRLVDWLSQINDHHLYDCNWLFFRVMVQLGFKKAGLAYSRELIEEILVQIERFYLEDGWYADGVGGHSDYYVPFAIHYYALIYAVFMEEEDPERTMIYRERAALFAQQFIHWFAEDGSSLPYGRSLAYRFSQSAFWSALVFAGVEPFPLGVMKGLVLRNLRWWFAQPIFQADGVLTIGYAYPNLVMAENYNSPGSPYWAMKTFLLLALPDEHPFWAAEELPLLQLDEVAVQKAPHLVMCRQPLAGIEGESGTRARTPHVLAFNSGHPATNEHTHTSAKYEKFVYSTFFGFSVPRAEWGLAQGAFDSMLALSEGDNLYRVKRSSVETRIEEGVVYARWKPWANVDVQTWLVPGTPWHIRVHRIDTARRLDAAEGGFALGIDSGRQPTGTLETRHAEQAVAAVNALGASGIKCVLGGGSVELIQPNANTNLMHPRTVIPTVRTSIQPGVAWLVNGVFGEPAVRGDAMWRAAAWEAAPVAEASAGELRVYAQAGGELLFRRAL</sequence>
<proteinExistence type="predicted"/>
<dbReference type="InterPro" id="IPR049349">
    <property type="entry name" value="DUF2264_N"/>
</dbReference>
<dbReference type="InterPro" id="IPR049237">
    <property type="entry name" value="DUF2264_C"/>
</dbReference>
<dbReference type="InterPro" id="IPR016624">
    <property type="entry name" value="UCP014753"/>
</dbReference>
<evidence type="ECO:0000259" key="1">
    <source>
        <dbReference type="Pfam" id="PF10022"/>
    </source>
</evidence>
<dbReference type="AlphaFoldDB" id="A0A926KUE6"/>
<keyword evidence="4" id="KW-1185">Reference proteome</keyword>
<dbReference type="Pfam" id="PF20938">
    <property type="entry name" value="DUF2264_C"/>
    <property type="match status" value="1"/>
</dbReference>
<dbReference type="PIRSF" id="PIRSF014753">
    <property type="entry name" value="UCP014753"/>
    <property type="match status" value="1"/>
</dbReference>
<evidence type="ECO:0000313" key="4">
    <source>
        <dbReference type="Proteomes" id="UP000650466"/>
    </source>
</evidence>
<protein>
    <submittedName>
        <fullName evidence="3">DUF2264 domain-containing protein</fullName>
    </submittedName>
</protein>
<dbReference type="PANTHER" id="PTHR35339:SF4">
    <property type="entry name" value="LINALOOL DEHYDRATASE_ISOMERASE DOMAIN-CONTAINING PROTEIN"/>
    <property type="match status" value="1"/>
</dbReference>
<organism evidence="3 4">
    <name type="scientific">Paenibacillus sedimenti</name>
    <dbReference type="NCBI Taxonomy" id="2770274"/>
    <lineage>
        <taxon>Bacteria</taxon>
        <taxon>Bacillati</taxon>
        <taxon>Bacillota</taxon>
        <taxon>Bacilli</taxon>
        <taxon>Bacillales</taxon>
        <taxon>Paenibacillaceae</taxon>
        <taxon>Paenibacillus</taxon>
    </lineage>
</organism>
<accession>A0A926KUE6</accession>
<evidence type="ECO:0000313" key="3">
    <source>
        <dbReference type="EMBL" id="MBD0382175.1"/>
    </source>
</evidence>
<feature type="domain" description="DUF2264" evidence="2">
    <location>
        <begin position="392"/>
        <end position="612"/>
    </location>
</feature>
<feature type="domain" description="DUF2264" evidence="1">
    <location>
        <begin position="16"/>
        <end position="357"/>
    </location>
</feature>
<evidence type="ECO:0000259" key="2">
    <source>
        <dbReference type="Pfam" id="PF20938"/>
    </source>
</evidence>
<gene>
    <name evidence="3" type="ORF">ICC18_18820</name>
</gene>
<dbReference type="RefSeq" id="WP_188175954.1">
    <property type="nucleotide sequence ID" value="NZ_JACVVD010000006.1"/>
</dbReference>
<dbReference type="PANTHER" id="PTHR35339">
    <property type="entry name" value="LINALOOL DEHYDRATASE_ISOMERASE DOMAIN-CONTAINING PROTEIN"/>
    <property type="match status" value="1"/>
</dbReference>